<name>A0ACC4CPN6_POPAL</name>
<evidence type="ECO:0000313" key="1">
    <source>
        <dbReference type="EMBL" id="KAL3599163.1"/>
    </source>
</evidence>
<comment type="caution">
    <text evidence="1">The sequence shown here is derived from an EMBL/GenBank/DDBJ whole genome shotgun (WGS) entry which is preliminary data.</text>
</comment>
<proteinExistence type="predicted"/>
<keyword evidence="2" id="KW-1185">Reference proteome</keyword>
<protein>
    <submittedName>
        <fullName evidence="1">Uncharacterized protein</fullName>
    </submittedName>
</protein>
<evidence type="ECO:0000313" key="2">
    <source>
        <dbReference type="Proteomes" id="UP000309997"/>
    </source>
</evidence>
<dbReference type="Proteomes" id="UP000309997">
    <property type="component" value="Unassembled WGS sequence"/>
</dbReference>
<sequence>MASCQCSKPVEPPCNQDQKNHSSGQKVEKQAKGGVVKTGTHSSSQTLSPGSTNVMTPAPACNARTNKRGERKRSLLQRIKDGISGHSDGGGGGGGSSSDSESDDEKCGQRKAKLMGSYGRSNQILMVSPYLQGNKEMPYGIW</sequence>
<organism evidence="1 2">
    <name type="scientific">Populus alba</name>
    <name type="common">White poplar</name>
    <dbReference type="NCBI Taxonomy" id="43335"/>
    <lineage>
        <taxon>Eukaryota</taxon>
        <taxon>Viridiplantae</taxon>
        <taxon>Streptophyta</taxon>
        <taxon>Embryophyta</taxon>
        <taxon>Tracheophyta</taxon>
        <taxon>Spermatophyta</taxon>
        <taxon>Magnoliopsida</taxon>
        <taxon>eudicotyledons</taxon>
        <taxon>Gunneridae</taxon>
        <taxon>Pentapetalae</taxon>
        <taxon>rosids</taxon>
        <taxon>fabids</taxon>
        <taxon>Malpighiales</taxon>
        <taxon>Salicaceae</taxon>
        <taxon>Saliceae</taxon>
        <taxon>Populus</taxon>
    </lineage>
</organism>
<dbReference type="EMBL" id="RCHU02000003">
    <property type="protein sequence ID" value="KAL3599163.1"/>
    <property type="molecule type" value="Genomic_DNA"/>
</dbReference>
<reference evidence="1 2" key="1">
    <citation type="journal article" date="2024" name="Plant Biotechnol. J.">
        <title>Genome and CRISPR/Cas9 system of a widespread forest tree (Populus alba) in the world.</title>
        <authorList>
            <person name="Liu Y.J."/>
            <person name="Jiang P.F."/>
            <person name="Han X.M."/>
            <person name="Li X.Y."/>
            <person name="Wang H.M."/>
            <person name="Wang Y.J."/>
            <person name="Wang X.X."/>
            <person name="Zeng Q.Y."/>
        </authorList>
    </citation>
    <scope>NUCLEOTIDE SEQUENCE [LARGE SCALE GENOMIC DNA]</scope>
    <source>
        <strain evidence="2">cv. PAL-ZL1</strain>
    </source>
</reference>
<accession>A0ACC4CPN6</accession>
<gene>
    <name evidence="1" type="ORF">D5086_007081</name>
</gene>